<dbReference type="STRING" id="109280.ENSHCOP00000023834"/>
<dbReference type="PANTHER" id="PTHR22776">
    <property type="entry name" value="MARVEL-CONTAINING POTENTIAL LIPID RAFT-ASSOCIATED PROTEIN"/>
    <property type="match status" value="1"/>
</dbReference>
<evidence type="ECO:0000313" key="9">
    <source>
        <dbReference type="Ensembl" id="ENSHCOP00000023834.1"/>
    </source>
</evidence>
<feature type="transmembrane region" description="Helical" evidence="7">
    <location>
        <begin position="32"/>
        <end position="48"/>
    </location>
</feature>
<feature type="transmembrane region" description="Helical" evidence="7">
    <location>
        <begin position="63"/>
        <end position="83"/>
    </location>
</feature>
<evidence type="ECO:0000256" key="1">
    <source>
        <dbReference type="ARBA" id="ARBA00004141"/>
    </source>
</evidence>
<organism evidence="9 10">
    <name type="scientific">Hippocampus comes</name>
    <name type="common">Tiger tail seahorse</name>
    <dbReference type="NCBI Taxonomy" id="109280"/>
    <lineage>
        <taxon>Eukaryota</taxon>
        <taxon>Metazoa</taxon>
        <taxon>Chordata</taxon>
        <taxon>Craniata</taxon>
        <taxon>Vertebrata</taxon>
        <taxon>Euteleostomi</taxon>
        <taxon>Actinopterygii</taxon>
        <taxon>Neopterygii</taxon>
        <taxon>Teleostei</taxon>
        <taxon>Neoteleostei</taxon>
        <taxon>Acanthomorphata</taxon>
        <taxon>Syngnathiaria</taxon>
        <taxon>Syngnathiformes</taxon>
        <taxon>Syngnathoidei</taxon>
        <taxon>Syngnathidae</taxon>
        <taxon>Hippocampus</taxon>
    </lineage>
</organism>
<dbReference type="GO" id="GO:0016020">
    <property type="term" value="C:membrane"/>
    <property type="evidence" value="ECO:0007669"/>
    <property type="project" value="UniProtKB-SubCell"/>
</dbReference>
<accession>A0A3Q2YZV0</accession>
<feature type="transmembrane region" description="Helical" evidence="7">
    <location>
        <begin position="130"/>
        <end position="149"/>
    </location>
</feature>
<feature type="transmembrane region" description="Helical" evidence="7">
    <location>
        <begin position="95"/>
        <end position="118"/>
    </location>
</feature>
<evidence type="ECO:0000256" key="3">
    <source>
        <dbReference type="ARBA" id="ARBA00022989"/>
    </source>
</evidence>
<evidence type="ECO:0000313" key="10">
    <source>
        <dbReference type="Proteomes" id="UP000264820"/>
    </source>
</evidence>
<feature type="compositionally biased region" description="Basic and acidic residues" evidence="6">
    <location>
        <begin position="173"/>
        <end position="185"/>
    </location>
</feature>
<reference evidence="9" key="2">
    <citation type="submission" date="2025-09" db="UniProtKB">
        <authorList>
            <consortium name="Ensembl"/>
        </authorList>
    </citation>
    <scope>IDENTIFICATION</scope>
</reference>
<dbReference type="OMA" id="ASMVWEK"/>
<evidence type="ECO:0000256" key="2">
    <source>
        <dbReference type="ARBA" id="ARBA00022692"/>
    </source>
</evidence>
<sequence>MATEEVYSSTVVSNPNAACCLVPSQCLEKVRFIIKLLEVLLSLVAFFLEEMVYVCINCAALEFFEFVSCTAFLFTALLLILLYTKLHRRVGITCWPSLDFVYTMVIAFLFLIASIVFAAINGGTTLEKSAVAFGFLATFAFMADLFLFWRNHGLPFPKGDQAQSTNGIPAAEPDQKAPVETEKLNLDAAAAE</sequence>
<dbReference type="InterPro" id="IPR008253">
    <property type="entry name" value="Marvel"/>
</dbReference>
<keyword evidence="4 5" id="KW-0472">Membrane</keyword>
<dbReference type="CTD" id="54918"/>
<keyword evidence="10" id="KW-1185">Reference proteome</keyword>
<dbReference type="AlphaFoldDB" id="A0A3Q2YZV0"/>
<evidence type="ECO:0000259" key="8">
    <source>
        <dbReference type="PROSITE" id="PS51225"/>
    </source>
</evidence>
<dbReference type="OrthoDB" id="10028364at2759"/>
<keyword evidence="3 7" id="KW-1133">Transmembrane helix</keyword>
<dbReference type="Pfam" id="PF01284">
    <property type="entry name" value="MARVEL"/>
    <property type="match status" value="1"/>
</dbReference>
<evidence type="ECO:0000256" key="7">
    <source>
        <dbReference type="SAM" id="Phobius"/>
    </source>
</evidence>
<dbReference type="PANTHER" id="PTHR22776:SF25">
    <property type="entry name" value="CKLF-LIKE MARVEL TRANSMEMBRANE DOMAIN-CONTAINING PROTEIN 6"/>
    <property type="match status" value="1"/>
</dbReference>
<dbReference type="InterPro" id="IPR050578">
    <property type="entry name" value="MARVEL-CKLF_proteins"/>
</dbReference>
<comment type="subcellular location">
    <subcellularLocation>
        <location evidence="1">Membrane</location>
        <topology evidence="1">Multi-pass membrane protein</topology>
    </subcellularLocation>
</comment>
<keyword evidence="2 5" id="KW-0812">Transmembrane</keyword>
<dbReference type="GeneID" id="109512241"/>
<feature type="region of interest" description="Disordered" evidence="6">
    <location>
        <begin position="161"/>
        <end position="192"/>
    </location>
</feature>
<dbReference type="GeneTree" id="ENSGT00940000157911"/>
<dbReference type="KEGG" id="hcq:109512241"/>
<dbReference type="PROSITE" id="PS51225">
    <property type="entry name" value="MARVEL"/>
    <property type="match status" value="1"/>
</dbReference>
<reference evidence="9" key="1">
    <citation type="submission" date="2025-08" db="UniProtKB">
        <authorList>
            <consortium name="Ensembl"/>
        </authorList>
    </citation>
    <scope>IDENTIFICATION</scope>
</reference>
<dbReference type="RefSeq" id="XP_019719400.1">
    <property type="nucleotide sequence ID" value="XM_019863841.1"/>
</dbReference>
<feature type="domain" description="MARVEL" evidence="8">
    <location>
        <begin position="26"/>
        <end position="153"/>
    </location>
</feature>
<evidence type="ECO:0000256" key="4">
    <source>
        <dbReference type="ARBA" id="ARBA00023136"/>
    </source>
</evidence>
<protein>
    <submittedName>
        <fullName evidence="9">CKLF like MARVEL transmembrane domain containing 6</fullName>
    </submittedName>
</protein>
<evidence type="ECO:0000256" key="5">
    <source>
        <dbReference type="PROSITE-ProRule" id="PRU00581"/>
    </source>
</evidence>
<name>A0A3Q2YZV0_HIPCM</name>
<dbReference type="Proteomes" id="UP000264820">
    <property type="component" value="Unplaced"/>
</dbReference>
<evidence type="ECO:0000256" key="6">
    <source>
        <dbReference type="SAM" id="MobiDB-lite"/>
    </source>
</evidence>
<proteinExistence type="predicted"/>
<dbReference type="Ensembl" id="ENSHCOT00000026071.1">
    <property type="protein sequence ID" value="ENSHCOP00000023834.1"/>
    <property type="gene ID" value="ENSHCOG00000012687.1"/>
</dbReference>